<dbReference type="CDD" id="cd15831">
    <property type="entry name" value="BTAD"/>
    <property type="match status" value="1"/>
</dbReference>
<accession>A0ABS4T987</accession>
<dbReference type="RefSeq" id="WP_209635565.1">
    <property type="nucleotide sequence ID" value="NZ_JAGINW010000001.1"/>
</dbReference>
<evidence type="ECO:0000256" key="1">
    <source>
        <dbReference type="ARBA" id="ARBA00005820"/>
    </source>
</evidence>
<evidence type="ECO:0000259" key="4">
    <source>
        <dbReference type="SMART" id="SM00862"/>
    </source>
</evidence>
<dbReference type="SUPFAM" id="SSF46894">
    <property type="entry name" value="C-terminal effector domain of the bipartite response regulators"/>
    <property type="match status" value="1"/>
</dbReference>
<name>A0ABS4T987_9PSEU</name>
<keyword evidence="7" id="KW-1185">Reference proteome</keyword>
<organism evidence="6 7">
    <name type="scientific">Kibdelosporangium banguiense</name>
    <dbReference type="NCBI Taxonomy" id="1365924"/>
    <lineage>
        <taxon>Bacteria</taxon>
        <taxon>Bacillati</taxon>
        <taxon>Actinomycetota</taxon>
        <taxon>Actinomycetes</taxon>
        <taxon>Pseudonocardiales</taxon>
        <taxon>Pseudonocardiaceae</taxon>
        <taxon>Kibdelosporangium</taxon>
    </lineage>
</organism>
<dbReference type="EMBL" id="JAGINW010000001">
    <property type="protein sequence ID" value="MBP2320987.1"/>
    <property type="molecule type" value="Genomic_DNA"/>
</dbReference>
<dbReference type="InterPro" id="IPR011990">
    <property type="entry name" value="TPR-like_helical_dom_sf"/>
</dbReference>
<proteinExistence type="inferred from homology"/>
<dbReference type="PANTHER" id="PTHR47691:SF3">
    <property type="entry name" value="HTH-TYPE TRANSCRIPTIONAL REGULATOR RV0890C-RELATED"/>
    <property type="match status" value="1"/>
</dbReference>
<sequence>MQIGILGPLAVTGAVAGARLRALLIALALEPGQVVSMSRLIDGVWAQDPPAKASNALQVLVSRLRKADLPIESQPAGYRLALDPDEVDATRFERLVTAARSADDATKSRLLREALGLWRGPALQDVADEEFFQPRITRLNELRLTAIEDRAEAELRLGEDPTAKLTALMADNPLRERMAGALMRALAASGRANEALTVYETTREALAEQLGADPSPELSALHTSILRAEQRPKTNIRTGLTTFVGRGDDVSQVRKLVGDHRLTTLTGLGGTGKTRMAIEVARTLLDQTPDGVWLAEFAPVTAGDDLAQVVLGTVGLREGALIPKGEPIDRLTAAMSTRNALLVLDNCEHVIDAAAALAERLLGECPRLRILATSREPLNITGEALWPVEPLALPPDNSDIGTAMSSDAVRLLSDRASAMRPGFVVDEQTVEDVVRICRALDGMPLALELAAVRLRTMTPAQVASRLDDRFQLLTGGSRVALPRHQTLRAMVDWSWELLSDRERAVLRRFAVFSGGATLEAAEQVCGGDVLAELADKSLLVPGERYQMLETIKAYCLEKLAEAGELGQTRQAHAKYFLGLVETADPGLRGTDQLTWLARLTADHDNINAALRNAIAIGAAQTAAQLAATAGWYWWLSSHQEEGVDLTTAALALPGADEETRAAAYAVAALLSLAGNVDANQATEFLAEAQRFAGHQESRYPLLRLVWHVHHVISGTGPAAEPDKDPWVEAATRLQRAAIRLSMGHRHAEVESDLDAAVSGFHVIGDRWGYAFALTNLASLVAWRGDIAAAITHHEQAVQAAAELGANEDMVLSWIQLAQLRWQLGDTAACTTALTQAEREAAKLGVPSAQATVAYGKAEVMRWAGDLDAVRNLLAKAEVLARHVSINWGIRVAVAGQQGYLHAEQGDLDAARERHAFALDMVLGTPNSILIAHIVVGIADLALRQGKPAESARLLAAADAIRGTPDLSHPDARRVKEQARAALGEQLFTEAAQRGRNAAPSDLPEIAKATLG</sequence>
<feature type="region of interest" description="Disordered" evidence="3">
    <location>
        <begin position="992"/>
        <end position="1011"/>
    </location>
</feature>
<dbReference type="Gene3D" id="1.10.10.10">
    <property type="entry name" value="Winged helix-like DNA-binding domain superfamily/Winged helix DNA-binding domain"/>
    <property type="match status" value="1"/>
</dbReference>
<protein>
    <submittedName>
        <fullName evidence="6">ATPase/DNA-binding SARP family transcriptional activator</fullName>
    </submittedName>
</protein>
<dbReference type="SMART" id="SM00862">
    <property type="entry name" value="Trans_reg_C"/>
    <property type="match status" value="1"/>
</dbReference>
<gene>
    <name evidence="6" type="ORF">JOF56_001372</name>
</gene>
<dbReference type="InterPro" id="IPR016032">
    <property type="entry name" value="Sig_transdc_resp-reg_C-effctor"/>
</dbReference>
<comment type="similarity">
    <text evidence="1">Belongs to the AfsR/DnrI/RedD regulatory family.</text>
</comment>
<dbReference type="Proteomes" id="UP001519332">
    <property type="component" value="Unassembled WGS sequence"/>
</dbReference>
<dbReference type="InterPro" id="IPR005158">
    <property type="entry name" value="BTAD"/>
</dbReference>
<evidence type="ECO:0000256" key="2">
    <source>
        <dbReference type="ARBA" id="ARBA00023125"/>
    </source>
</evidence>
<dbReference type="SUPFAM" id="SSF52540">
    <property type="entry name" value="P-loop containing nucleoside triphosphate hydrolases"/>
    <property type="match status" value="1"/>
</dbReference>
<evidence type="ECO:0000256" key="3">
    <source>
        <dbReference type="SAM" id="MobiDB-lite"/>
    </source>
</evidence>
<dbReference type="InterPro" id="IPR036388">
    <property type="entry name" value="WH-like_DNA-bd_sf"/>
</dbReference>
<evidence type="ECO:0000313" key="6">
    <source>
        <dbReference type="EMBL" id="MBP2320987.1"/>
    </source>
</evidence>
<feature type="domain" description="OmpR/PhoB-type" evidence="4">
    <location>
        <begin position="17"/>
        <end position="80"/>
    </location>
</feature>
<reference evidence="6 7" key="1">
    <citation type="submission" date="2021-03" db="EMBL/GenBank/DDBJ databases">
        <title>Sequencing the genomes of 1000 actinobacteria strains.</title>
        <authorList>
            <person name="Klenk H.-P."/>
        </authorList>
    </citation>
    <scope>NUCLEOTIDE SEQUENCE [LARGE SCALE GENOMIC DNA]</scope>
    <source>
        <strain evidence="6 7">DSM 46670</strain>
    </source>
</reference>
<dbReference type="SMART" id="SM01043">
    <property type="entry name" value="BTAD"/>
    <property type="match status" value="1"/>
</dbReference>
<evidence type="ECO:0000259" key="5">
    <source>
        <dbReference type="SMART" id="SM01043"/>
    </source>
</evidence>
<keyword evidence="2" id="KW-0238">DNA-binding</keyword>
<dbReference type="InterPro" id="IPR027417">
    <property type="entry name" value="P-loop_NTPase"/>
</dbReference>
<dbReference type="PANTHER" id="PTHR47691">
    <property type="entry name" value="REGULATOR-RELATED"/>
    <property type="match status" value="1"/>
</dbReference>
<dbReference type="Pfam" id="PF00486">
    <property type="entry name" value="Trans_reg_C"/>
    <property type="match status" value="1"/>
</dbReference>
<comment type="caution">
    <text evidence="6">The sequence shown here is derived from an EMBL/GenBank/DDBJ whole genome shotgun (WGS) entry which is preliminary data.</text>
</comment>
<feature type="domain" description="Bacterial transcriptional activator" evidence="5">
    <location>
        <begin position="87"/>
        <end position="226"/>
    </location>
</feature>
<dbReference type="Pfam" id="PF03704">
    <property type="entry name" value="BTAD"/>
    <property type="match status" value="1"/>
</dbReference>
<evidence type="ECO:0000313" key="7">
    <source>
        <dbReference type="Proteomes" id="UP001519332"/>
    </source>
</evidence>
<dbReference type="Gene3D" id="1.25.40.10">
    <property type="entry name" value="Tetratricopeptide repeat domain"/>
    <property type="match status" value="2"/>
</dbReference>
<dbReference type="InterPro" id="IPR001867">
    <property type="entry name" value="OmpR/PhoB-type_DNA-bd"/>
</dbReference>
<dbReference type="SUPFAM" id="SSF48452">
    <property type="entry name" value="TPR-like"/>
    <property type="match status" value="2"/>
</dbReference>